<feature type="domain" description="CNNM transmembrane" evidence="13">
    <location>
        <begin position="2"/>
        <end position="187"/>
    </location>
</feature>
<evidence type="ECO:0000256" key="11">
    <source>
        <dbReference type="SAM" id="Phobius"/>
    </source>
</evidence>
<keyword evidence="7 9" id="KW-0129">CBS domain</keyword>
<evidence type="ECO:0000256" key="3">
    <source>
        <dbReference type="ARBA" id="ARBA00022475"/>
    </source>
</evidence>
<dbReference type="GO" id="GO:0005886">
    <property type="term" value="C:plasma membrane"/>
    <property type="evidence" value="ECO:0007669"/>
    <property type="project" value="UniProtKB-SubCell"/>
</dbReference>
<dbReference type="SMART" id="SM00116">
    <property type="entry name" value="CBS"/>
    <property type="match status" value="2"/>
</dbReference>
<dbReference type="Pfam" id="PF03471">
    <property type="entry name" value="CorC_HlyC"/>
    <property type="match status" value="1"/>
</dbReference>
<keyword evidence="3" id="KW-1003">Cell membrane</keyword>
<organism evidence="14 15">
    <name type="scientific">Actinomyces urogenitalis</name>
    <dbReference type="NCBI Taxonomy" id="103621"/>
    <lineage>
        <taxon>Bacteria</taxon>
        <taxon>Bacillati</taxon>
        <taxon>Actinomycetota</taxon>
        <taxon>Actinomycetes</taxon>
        <taxon>Actinomycetales</taxon>
        <taxon>Actinomycetaceae</taxon>
        <taxon>Actinomyces</taxon>
    </lineage>
</organism>
<dbReference type="PANTHER" id="PTHR22777:SF32">
    <property type="entry name" value="UPF0053 INNER MEMBRANE PROTEIN YFJD"/>
    <property type="match status" value="1"/>
</dbReference>
<evidence type="ECO:0000256" key="4">
    <source>
        <dbReference type="ARBA" id="ARBA00022692"/>
    </source>
</evidence>
<feature type="transmembrane region" description="Helical" evidence="11">
    <location>
        <begin position="68"/>
        <end position="86"/>
    </location>
</feature>
<evidence type="ECO:0000259" key="12">
    <source>
        <dbReference type="PROSITE" id="PS51371"/>
    </source>
</evidence>
<evidence type="ECO:0000256" key="5">
    <source>
        <dbReference type="ARBA" id="ARBA00022737"/>
    </source>
</evidence>
<sequence>MSGTPAALLIVAAVAVLACGALLSAAEAALSRMTRAAAEDLVEEGRRGAQRVLALAERRSQVLGSVTAVRVAVDMLAAVLLTLAVAGLVSRWWLVLIIAVGLNAVLLGLVVGLSPRSAGRRNPAGVLLALAGPLEKVDAVGRPWRWLENHYGRSSTLTDAEARAEVTEDLREMIDEIGEAETIEDEDRQMLRSVVELGQTLVREVMVPRTDMVTIDADKPVSAAMRLFIKSGFSRVPVIGQDADDVRGVVYLKDLLRRLDAQPEYAQREVVTCMREAVYVPETKLADDLLREMQTDSVHMALAVDEYGGTAGLVTMEDLLEEVVGDMTDEHDHAEPEVEDLGDGVYRVPARLSLDELGELFGLEIDDDDVDTAGGLLTKAIGRVPLPGASGEVQGLHLVADQATGRRRQVTSLLVSASRPDTAQTTSKDTHD</sequence>
<dbReference type="InterPro" id="IPR002550">
    <property type="entry name" value="CNNM"/>
</dbReference>
<evidence type="ECO:0000256" key="9">
    <source>
        <dbReference type="PROSITE-ProRule" id="PRU00703"/>
    </source>
</evidence>
<dbReference type="InterPro" id="IPR016169">
    <property type="entry name" value="FAD-bd_PCMH_sub2"/>
</dbReference>
<accession>A0A2I1KVH4</accession>
<evidence type="ECO:0000259" key="13">
    <source>
        <dbReference type="PROSITE" id="PS51846"/>
    </source>
</evidence>
<dbReference type="Proteomes" id="UP000234778">
    <property type="component" value="Unassembled WGS sequence"/>
</dbReference>
<dbReference type="SUPFAM" id="SSF56176">
    <property type="entry name" value="FAD-binding/transporter-associated domain-like"/>
    <property type="match status" value="1"/>
</dbReference>
<dbReference type="AlphaFoldDB" id="A0A2I1KVH4"/>
<gene>
    <name evidence="14" type="ORF">CYJ26_01745</name>
</gene>
<dbReference type="CDD" id="cd04590">
    <property type="entry name" value="CBS_pair_CorC_HlyC_assoc"/>
    <property type="match status" value="1"/>
</dbReference>
<dbReference type="RefSeq" id="WP_006549560.1">
    <property type="nucleotide sequence ID" value="NZ_JASPEK010000012.1"/>
</dbReference>
<dbReference type="Pfam" id="PF01595">
    <property type="entry name" value="CNNM"/>
    <property type="match status" value="1"/>
</dbReference>
<dbReference type="PROSITE" id="PS51846">
    <property type="entry name" value="CNNM"/>
    <property type="match status" value="1"/>
</dbReference>
<evidence type="ECO:0000256" key="7">
    <source>
        <dbReference type="ARBA" id="ARBA00023122"/>
    </source>
</evidence>
<keyword evidence="6 10" id="KW-1133">Transmembrane helix</keyword>
<keyword evidence="4 10" id="KW-0812">Transmembrane</keyword>
<dbReference type="InterPro" id="IPR046342">
    <property type="entry name" value="CBS_dom_sf"/>
</dbReference>
<dbReference type="FunFam" id="3.10.580.10:FF:000002">
    <property type="entry name" value="Magnesium/cobalt efflux protein CorC"/>
    <property type="match status" value="1"/>
</dbReference>
<keyword evidence="8 10" id="KW-0472">Membrane</keyword>
<evidence type="ECO:0000256" key="10">
    <source>
        <dbReference type="PROSITE-ProRule" id="PRU01193"/>
    </source>
</evidence>
<protein>
    <submittedName>
        <fullName evidence="14">HlyC/CorC family transporter</fullName>
    </submittedName>
</protein>
<comment type="similarity">
    <text evidence="2">Belongs to the UPF0053 family.</text>
</comment>
<dbReference type="InterPro" id="IPR044751">
    <property type="entry name" value="Ion_transp-like_CBS"/>
</dbReference>
<evidence type="ECO:0000256" key="8">
    <source>
        <dbReference type="ARBA" id="ARBA00023136"/>
    </source>
</evidence>
<feature type="domain" description="CBS" evidence="12">
    <location>
        <begin position="206"/>
        <end position="267"/>
    </location>
</feature>
<dbReference type="EMBL" id="PKHA01000001">
    <property type="protein sequence ID" value="PKY99633.1"/>
    <property type="molecule type" value="Genomic_DNA"/>
</dbReference>
<feature type="domain" description="CBS" evidence="12">
    <location>
        <begin position="273"/>
        <end position="330"/>
    </location>
</feature>
<dbReference type="GeneID" id="81707672"/>
<keyword evidence="5" id="KW-0677">Repeat</keyword>
<proteinExistence type="inferred from homology"/>
<dbReference type="PANTHER" id="PTHR22777">
    <property type="entry name" value="HEMOLYSIN-RELATED"/>
    <property type="match status" value="1"/>
</dbReference>
<evidence type="ECO:0000313" key="15">
    <source>
        <dbReference type="Proteomes" id="UP000234778"/>
    </source>
</evidence>
<dbReference type="PROSITE" id="PS51371">
    <property type="entry name" value="CBS"/>
    <property type="match status" value="2"/>
</dbReference>
<dbReference type="InterPro" id="IPR005170">
    <property type="entry name" value="Transptr-assoc_dom"/>
</dbReference>
<name>A0A2I1KVH4_9ACTO</name>
<dbReference type="SUPFAM" id="SSF54631">
    <property type="entry name" value="CBS-domain pair"/>
    <property type="match status" value="1"/>
</dbReference>
<dbReference type="GO" id="GO:0050660">
    <property type="term" value="F:flavin adenine dinucleotide binding"/>
    <property type="evidence" value="ECO:0007669"/>
    <property type="project" value="InterPro"/>
</dbReference>
<comment type="subcellular location">
    <subcellularLocation>
        <location evidence="1">Cell membrane</location>
        <topology evidence="1">Multi-pass membrane protein</topology>
    </subcellularLocation>
</comment>
<dbReference type="Gene3D" id="3.30.465.10">
    <property type="match status" value="1"/>
</dbReference>
<feature type="transmembrane region" description="Helical" evidence="11">
    <location>
        <begin position="6"/>
        <end position="26"/>
    </location>
</feature>
<evidence type="ECO:0000256" key="1">
    <source>
        <dbReference type="ARBA" id="ARBA00004651"/>
    </source>
</evidence>
<reference evidence="14 15" key="1">
    <citation type="submission" date="2017-12" db="EMBL/GenBank/DDBJ databases">
        <title>Phylogenetic diversity of female urinary microbiome.</title>
        <authorList>
            <person name="Thomas-White K."/>
            <person name="Wolfe A.J."/>
        </authorList>
    </citation>
    <scope>NUCLEOTIDE SEQUENCE [LARGE SCALE GENOMIC DNA]</scope>
    <source>
        <strain evidence="14 15">UMB0319</strain>
    </source>
</reference>
<evidence type="ECO:0000313" key="14">
    <source>
        <dbReference type="EMBL" id="PKY99633.1"/>
    </source>
</evidence>
<dbReference type="InterPro" id="IPR000644">
    <property type="entry name" value="CBS_dom"/>
</dbReference>
<dbReference type="Gene3D" id="3.10.580.10">
    <property type="entry name" value="CBS-domain"/>
    <property type="match status" value="1"/>
</dbReference>
<dbReference type="Pfam" id="PF00571">
    <property type="entry name" value="CBS"/>
    <property type="match status" value="2"/>
</dbReference>
<comment type="caution">
    <text evidence="14">The sequence shown here is derived from an EMBL/GenBank/DDBJ whole genome shotgun (WGS) entry which is preliminary data.</text>
</comment>
<dbReference type="InterPro" id="IPR036318">
    <property type="entry name" value="FAD-bd_PCMH-like_sf"/>
</dbReference>
<evidence type="ECO:0000256" key="2">
    <source>
        <dbReference type="ARBA" id="ARBA00006337"/>
    </source>
</evidence>
<feature type="transmembrane region" description="Helical" evidence="11">
    <location>
        <begin position="92"/>
        <end position="113"/>
    </location>
</feature>
<evidence type="ECO:0000256" key="6">
    <source>
        <dbReference type="ARBA" id="ARBA00022989"/>
    </source>
</evidence>
<dbReference type="SMART" id="SM01091">
    <property type="entry name" value="CorC_HlyC"/>
    <property type="match status" value="1"/>
</dbReference>